<comment type="caution">
    <text evidence="2">The sequence shown here is derived from an EMBL/GenBank/DDBJ whole genome shotgun (WGS) entry which is preliminary data.</text>
</comment>
<feature type="compositionally biased region" description="Acidic residues" evidence="1">
    <location>
        <begin position="179"/>
        <end position="192"/>
    </location>
</feature>
<feature type="compositionally biased region" description="Polar residues" evidence="1">
    <location>
        <begin position="106"/>
        <end position="133"/>
    </location>
</feature>
<feature type="region of interest" description="Disordered" evidence="1">
    <location>
        <begin position="1"/>
        <end position="134"/>
    </location>
</feature>
<feature type="region of interest" description="Disordered" evidence="1">
    <location>
        <begin position="340"/>
        <end position="362"/>
    </location>
</feature>
<protein>
    <submittedName>
        <fullName evidence="2">Uncharacterized protein</fullName>
    </submittedName>
</protein>
<dbReference type="AlphaFoldDB" id="A0ABD3PDE9"/>
<reference evidence="2 3" key="1">
    <citation type="submission" date="2024-10" db="EMBL/GenBank/DDBJ databases">
        <title>Updated reference genomes for cyclostephanoid diatoms.</title>
        <authorList>
            <person name="Roberts W.R."/>
            <person name="Alverson A.J."/>
        </authorList>
    </citation>
    <scope>NUCLEOTIDE SEQUENCE [LARGE SCALE GENOMIC DNA]</scope>
    <source>
        <strain evidence="2 3">AJA010-31</strain>
    </source>
</reference>
<feature type="compositionally biased region" description="Polar residues" evidence="1">
    <location>
        <begin position="243"/>
        <end position="261"/>
    </location>
</feature>
<evidence type="ECO:0000313" key="3">
    <source>
        <dbReference type="Proteomes" id="UP001530400"/>
    </source>
</evidence>
<feature type="compositionally biased region" description="Polar residues" evidence="1">
    <location>
        <begin position="216"/>
        <end position="235"/>
    </location>
</feature>
<keyword evidence="3" id="KW-1185">Reference proteome</keyword>
<dbReference type="Proteomes" id="UP001530400">
    <property type="component" value="Unassembled WGS sequence"/>
</dbReference>
<accession>A0ABD3PDE9</accession>
<name>A0ABD3PDE9_9STRA</name>
<proteinExistence type="predicted"/>
<feature type="compositionally biased region" description="Low complexity" evidence="1">
    <location>
        <begin position="53"/>
        <end position="67"/>
    </location>
</feature>
<gene>
    <name evidence="2" type="ORF">ACHAWO_009534</name>
</gene>
<evidence type="ECO:0000313" key="2">
    <source>
        <dbReference type="EMBL" id="KAL3785748.1"/>
    </source>
</evidence>
<feature type="compositionally biased region" description="Polar residues" evidence="1">
    <location>
        <begin position="11"/>
        <end position="30"/>
    </location>
</feature>
<dbReference type="EMBL" id="JALLPJ020000679">
    <property type="protein sequence ID" value="KAL3785748.1"/>
    <property type="molecule type" value="Genomic_DNA"/>
</dbReference>
<sequence length="848" mass="94124">MMAWEEDSITRLEQQSYTSFPDSDASNNLNGEAPASKPDTSDLSSDDDEKYEAFSLSASRRSSSVDISFDKKKDDANADNIQRRSWWPFGARDASGDENISWGDDNANNHTDSSEELQLQTKELSELSSAVQDSESRPSGWWQLQFRRKSILDRSNSEHSSSNSAWGKSSHGAKSDGDNNAEENNPQDEELLNELLFPRRGKSSRQSFLTKRRTSHGSAQSTLKGSVFSHDSNQSKMRHHRSSITSINDASSQIGNSLRSTDQQEDVEQVLSRHSMNLGSIERALLADLVTPHENRWKRQSVAKTTLYDVQRMASAIPEEDQSSCSENSKKDKTVETMMETQMSPTSDLLKASDGESMSSGEVHSDGLYSAWSVPSGPQDRNVEPDTLPTIGGWDTEAMLELKNGISLSRTHEIDDVSSIASSVHSGNIVSSKSLARMSYRRKGDMNKLSIVSTLNSWRGSTISKSRISSRAHVLMNEYEEEEDDTLEDEVFAMEDARHAKVVKEAMQLMDSVNKSVVGMGMEAPFRKMDEICPPFKKLHKNVLHQLKELDVVSLTDQEKLLRVSVHTAKLQQFKEESFKGSFTTNTSELSGISEAPSLDDRKAVAAFIMNRIASYETASVAKQSCAESKTHTAYLPNFLYYQFIAADKDSIIKPTSLCSGTGITGGDQFLKPDMLNMFGMFGSYLAGSAHLFQDEDSEDDKPARSTFYMEPIHEDESLAGSNATSNGSADSDDELLISARSPAPGAQLSIELLESIISELKQGQIQEMPKFVMSPGIEKRPTSDNGDLLSPNHDTQNSRAISSLPAMLELNTNLPDQSIINELKRGQREMLNCAPEQRLEHRQMGYY</sequence>
<evidence type="ECO:0000256" key="1">
    <source>
        <dbReference type="SAM" id="MobiDB-lite"/>
    </source>
</evidence>
<organism evidence="2 3">
    <name type="scientific">Cyclotella atomus</name>
    <dbReference type="NCBI Taxonomy" id="382360"/>
    <lineage>
        <taxon>Eukaryota</taxon>
        <taxon>Sar</taxon>
        <taxon>Stramenopiles</taxon>
        <taxon>Ochrophyta</taxon>
        <taxon>Bacillariophyta</taxon>
        <taxon>Coscinodiscophyceae</taxon>
        <taxon>Thalassiosirophycidae</taxon>
        <taxon>Stephanodiscales</taxon>
        <taxon>Stephanodiscaceae</taxon>
        <taxon>Cyclotella</taxon>
    </lineage>
</organism>
<feature type="region of interest" description="Disordered" evidence="1">
    <location>
        <begin position="152"/>
        <end position="266"/>
    </location>
</feature>